<name>A0A9D4Z1W9_CHLVU</name>
<organism evidence="1 2">
    <name type="scientific">Chlorella vulgaris</name>
    <name type="common">Green alga</name>
    <dbReference type="NCBI Taxonomy" id="3077"/>
    <lineage>
        <taxon>Eukaryota</taxon>
        <taxon>Viridiplantae</taxon>
        <taxon>Chlorophyta</taxon>
        <taxon>core chlorophytes</taxon>
        <taxon>Trebouxiophyceae</taxon>
        <taxon>Chlorellales</taxon>
        <taxon>Chlorellaceae</taxon>
        <taxon>Chlorella clade</taxon>
        <taxon>Chlorella</taxon>
    </lineage>
</organism>
<dbReference type="Gene3D" id="3.40.50.1000">
    <property type="entry name" value="HAD superfamily/HAD-like"/>
    <property type="match status" value="1"/>
</dbReference>
<dbReference type="InterPro" id="IPR006439">
    <property type="entry name" value="HAD-SF_hydro_IA"/>
</dbReference>
<dbReference type="PANTHER" id="PTHR43611:SF3">
    <property type="entry name" value="FLAVIN MONONUCLEOTIDE HYDROLASE 1, CHLOROPLATIC"/>
    <property type="match status" value="1"/>
</dbReference>
<dbReference type="InterPro" id="IPR023214">
    <property type="entry name" value="HAD_sf"/>
</dbReference>
<dbReference type="EMBL" id="SIDB01000001">
    <property type="protein sequence ID" value="KAI3438280.1"/>
    <property type="molecule type" value="Genomic_DNA"/>
</dbReference>
<evidence type="ECO:0000313" key="1">
    <source>
        <dbReference type="EMBL" id="KAI3438280.1"/>
    </source>
</evidence>
<dbReference type="SUPFAM" id="SSF56784">
    <property type="entry name" value="HAD-like"/>
    <property type="match status" value="1"/>
</dbReference>
<protein>
    <submittedName>
        <fullName evidence="1">Uncharacterized protein</fullName>
    </submittedName>
</protein>
<sequence length="218" mass="24387">MLMRSASNDGGGGGSQAAAGGPPTLLLDVMDTIVYDPFFNDMPRFFDITFNELLAAKHPTAWLQFERAEISEEELFRMFFADGRLFDGAALKQHMAGCYRYIDGMETLLQRLQSSGADVHAFSNYPVWWQMIEEKLLLSRYLDWTFISCQGPIQGLRKPSPESFAAVVSHLQLPPEGLLFVDDRQVNVDGALSAGIPSIRFESAAQLEAELRQRGFQL</sequence>
<dbReference type="AlphaFoldDB" id="A0A9D4Z1W9"/>
<evidence type="ECO:0000313" key="2">
    <source>
        <dbReference type="Proteomes" id="UP001055712"/>
    </source>
</evidence>
<reference evidence="1" key="2">
    <citation type="submission" date="2020-11" db="EMBL/GenBank/DDBJ databases">
        <authorList>
            <person name="Cecchin M."/>
            <person name="Marcolungo L."/>
            <person name="Rossato M."/>
            <person name="Girolomoni L."/>
            <person name="Cosentino E."/>
            <person name="Cuine S."/>
            <person name="Li-Beisson Y."/>
            <person name="Delledonne M."/>
            <person name="Ballottari M."/>
        </authorList>
    </citation>
    <scope>NUCLEOTIDE SEQUENCE</scope>
    <source>
        <strain evidence="1">211/11P</strain>
        <tissue evidence="1">Whole cell</tissue>
    </source>
</reference>
<dbReference type="Pfam" id="PF00702">
    <property type="entry name" value="Hydrolase"/>
    <property type="match status" value="1"/>
</dbReference>
<dbReference type="Proteomes" id="UP001055712">
    <property type="component" value="Unassembled WGS sequence"/>
</dbReference>
<accession>A0A9D4Z1W9</accession>
<reference evidence="1" key="1">
    <citation type="journal article" date="2019" name="Plant J.">
        <title>Chlorella vulgaris genome assembly and annotation reveals the molecular basis for metabolic acclimation to high light conditions.</title>
        <authorList>
            <person name="Cecchin M."/>
            <person name="Marcolungo L."/>
            <person name="Rossato M."/>
            <person name="Girolomoni L."/>
            <person name="Cosentino E."/>
            <person name="Cuine S."/>
            <person name="Li-Beisson Y."/>
            <person name="Delledonne M."/>
            <person name="Ballottari M."/>
        </authorList>
    </citation>
    <scope>NUCLEOTIDE SEQUENCE</scope>
    <source>
        <strain evidence="1">211/11P</strain>
    </source>
</reference>
<comment type="caution">
    <text evidence="1">The sequence shown here is derived from an EMBL/GenBank/DDBJ whole genome shotgun (WGS) entry which is preliminary data.</text>
</comment>
<dbReference type="PANTHER" id="PTHR43611">
    <property type="entry name" value="ALPHA-D-GLUCOSE 1-PHOSPHATE PHOSPHATASE"/>
    <property type="match status" value="1"/>
</dbReference>
<dbReference type="NCBIfam" id="TIGR01509">
    <property type="entry name" value="HAD-SF-IA-v3"/>
    <property type="match status" value="1"/>
</dbReference>
<dbReference type="InterPro" id="IPR036412">
    <property type="entry name" value="HAD-like_sf"/>
</dbReference>
<keyword evidence="2" id="KW-1185">Reference proteome</keyword>
<gene>
    <name evidence="1" type="ORF">D9Q98_000715</name>
</gene>
<dbReference type="OrthoDB" id="2012566at2759"/>
<proteinExistence type="predicted"/>